<keyword evidence="5" id="KW-0547">Nucleotide-binding</keyword>
<comment type="similarity">
    <text evidence="2">Belongs to the NLRP family.</text>
</comment>
<dbReference type="PROSITE" id="PS51450">
    <property type="entry name" value="LRR"/>
    <property type="match status" value="1"/>
</dbReference>
<dbReference type="InterPro" id="IPR050637">
    <property type="entry name" value="NLRP_innate_immun_reg"/>
</dbReference>
<evidence type="ECO:0000256" key="2">
    <source>
        <dbReference type="ARBA" id="ARBA00008665"/>
    </source>
</evidence>
<dbReference type="PANTHER" id="PTHR45690">
    <property type="entry name" value="NACHT, LRR AND PYD DOMAINS-CONTAINING PROTEIN 12"/>
    <property type="match status" value="1"/>
</dbReference>
<sequence length="971" mass="104449">MATTQDGSDSTDSWLIARSAHMQALLTPPLTPEGRDCLLGRECPASVLSRDQHTPLTAALCPEASQLTEQDKSRQGLDEVITSVLTSEDTLLEKRVVVLVGPAGAGKSMCLEKLAQDWSKAQVLKGYDMLLRVCVSECVTTWVSNARESGSVGELEEMKRNCLSLENLLLLAHPHLSSATISYILGERSSSSAAQPRLLLLLDGLEQTPHLPDISKLLSPPSELTLCSDPRQPVPISHLLCSLAQGTLLPAASLLIASRQVPDPDALPPGGKCVVVLGFSPSQRSRFFQRVLPDDDGRLASELTQVCERGFGVYELSSRPFFCWTLASVACALQRAGGAPPETLTHLLAHAAALRLRPITTSASPAVAGQAQEAPLVRTLLRGLAQLARVCSMDDCRDFCSREELASCGLEHFLSSPLLSTFLREGFNAHGDRTFVFLCPVMQQFLTAVSFFLEGCGWDGGAEEMMTDLKEAFVELAEAFVAGLSEASQRAPLEGLLEAGYAGGQAAEVQRWLETHARETLEGYYKERHLRCFHLLRETQNRALVKRSISSPGARLGISYGGMERADCAALSYVLSCAEEVQQLNLYSSRGLTTDHTSLLLPAFKLAHSIILSQSVLTPDSLAHLAEGLREGVTTRLDLSYSSLGDEGVQVLCPALTHSSLRTLSVPVCKLTAAVCKDLSVALAACELRALDLRGNKLTDEGLTLLSNALKSQQCKLQELSLHSCDLTAGSMNTLSEALSCGHCPLTSLDLTRNDLCDPGVNALSRGLSNPGSKIHTLKLTECGLTGSCCAALAAAVRSGGSLTELDLSCNDLGQEGALLLCESLKGPECSLINLSMTRCELTLPVFSALEEVLCGGSKLKALALGLNKVGDRGARHLWNALKHGHCNVQDLDLEMIDLTDECVVDLCEAVRAHGSLKTLILKNNSLTDSSIPSLVQLVKSCPGLKEFNLQYNDLSEDVFELMESCSRIRY</sequence>
<dbReference type="PROSITE" id="PS50837">
    <property type="entry name" value="NACHT"/>
    <property type="match status" value="1"/>
</dbReference>
<dbReference type="SUPFAM" id="SSF52540">
    <property type="entry name" value="P-loop containing nucleoside triphosphate hydrolases"/>
    <property type="match status" value="1"/>
</dbReference>
<comment type="subcellular location">
    <subcellularLocation>
        <location evidence="1">Cytoplasm</location>
    </subcellularLocation>
</comment>
<feature type="domain" description="NACHT" evidence="7">
    <location>
        <begin position="95"/>
        <end position="259"/>
    </location>
</feature>
<evidence type="ECO:0000259" key="7">
    <source>
        <dbReference type="PROSITE" id="PS50837"/>
    </source>
</evidence>
<accession>A0AAV6GYK5</accession>
<dbReference type="InterPro" id="IPR001611">
    <property type="entry name" value="Leu-rich_rpt"/>
</dbReference>
<dbReference type="Proteomes" id="UP000823561">
    <property type="component" value="Chromosome 6"/>
</dbReference>
<reference evidence="8" key="1">
    <citation type="submission" date="2020-10" db="EMBL/GenBank/DDBJ databases">
        <title>Chromosome-scale genome assembly of the Allis shad, Alosa alosa.</title>
        <authorList>
            <person name="Margot Z."/>
            <person name="Christophe K."/>
            <person name="Cabau C."/>
            <person name="Louis A."/>
            <person name="Berthelot C."/>
            <person name="Parey E."/>
            <person name="Roest Crollius H."/>
            <person name="Montfort J."/>
            <person name="Robinson-Rechavi M."/>
            <person name="Bucao C."/>
            <person name="Bouchez O."/>
            <person name="Gislard M."/>
            <person name="Lluch J."/>
            <person name="Milhes M."/>
            <person name="Lampietro C."/>
            <person name="Lopez Roques C."/>
            <person name="Donnadieu C."/>
            <person name="Braasch I."/>
            <person name="Desvignes T."/>
            <person name="Postlethwait J."/>
            <person name="Bobe J."/>
            <person name="Guiguen Y."/>
        </authorList>
    </citation>
    <scope>NUCLEOTIDE SEQUENCE</scope>
    <source>
        <strain evidence="8">M-15738</strain>
        <tissue evidence="8">Blood</tissue>
    </source>
</reference>
<dbReference type="SUPFAM" id="SSF52047">
    <property type="entry name" value="RNI-like"/>
    <property type="match status" value="1"/>
</dbReference>
<organism evidence="8 9">
    <name type="scientific">Alosa alosa</name>
    <name type="common">allis shad</name>
    <dbReference type="NCBI Taxonomy" id="278164"/>
    <lineage>
        <taxon>Eukaryota</taxon>
        <taxon>Metazoa</taxon>
        <taxon>Chordata</taxon>
        <taxon>Craniata</taxon>
        <taxon>Vertebrata</taxon>
        <taxon>Euteleostomi</taxon>
        <taxon>Actinopterygii</taxon>
        <taxon>Neopterygii</taxon>
        <taxon>Teleostei</taxon>
        <taxon>Clupei</taxon>
        <taxon>Clupeiformes</taxon>
        <taxon>Clupeoidei</taxon>
        <taxon>Clupeidae</taxon>
        <taxon>Alosa</taxon>
    </lineage>
</organism>
<dbReference type="Gene3D" id="3.80.10.10">
    <property type="entry name" value="Ribonuclease Inhibitor"/>
    <property type="match status" value="2"/>
</dbReference>
<dbReference type="GO" id="GO:0005524">
    <property type="term" value="F:ATP binding"/>
    <property type="evidence" value="ECO:0007669"/>
    <property type="project" value="UniProtKB-KW"/>
</dbReference>
<proteinExistence type="inferred from homology"/>
<evidence type="ECO:0000256" key="1">
    <source>
        <dbReference type="ARBA" id="ARBA00004496"/>
    </source>
</evidence>
<evidence type="ECO:0000256" key="4">
    <source>
        <dbReference type="ARBA" id="ARBA00022737"/>
    </source>
</evidence>
<dbReference type="InterPro" id="IPR007111">
    <property type="entry name" value="NACHT_NTPase"/>
</dbReference>
<dbReference type="SMART" id="SM00368">
    <property type="entry name" value="LRR_RI"/>
    <property type="match status" value="10"/>
</dbReference>
<comment type="caution">
    <text evidence="8">The sequence shown here is derived from an EMBL/GenBank/DDBJ whole genome shotgun (WGS) entry which is preliminary data.</text>
</comment>
<evidence type="ECO:0000256" key="3">
    <source>
        <dbReference type="ARBA" id="ARBA00022490"/>
    </source>
</evidence>
<protein>
    <recommendedName>
        <fullName evidence="7">NACHT domain-containing protein</fullName>
    </recommendedName>
</protein>
<dbReference type="Pfam" id="PF05729">
    <property type="entry name" value="NACHT"/>
    <property type="match status" value="1"/>
</dbReference>
<evidence type="ECO:0000256" key="5">
    <source>
        <dbReference type="ARBA" id="ARBA00022741"/>
    </source>
</evidence>
<dbReference type="Gene3D" id="3.40.50.300">
    <property type="entry name" value="P-loop containing nucleotide triphosphate hydrolases"/>
    <property type="match status" value="1"/>
</dbReference>
<dbReference type="InterPro" id="IPR032675">
    <property type="entry name" value="LRR_dom_sf"/>
</dbReference>
<keyword evidence="3" id="KW-0963">Cytoplasm</keyword>
<keyword evidence="4" id="KW-0677">Repeat</keyword>
<dbReference type="GO" id="GO:0005829">
    <property type="term" value="C:cytosol"/>
    <property type="evidence" value="ECO:0007669"/>
    <property type="project" value="UniProtKB-SubCell"/>
</dbReference>
<dbReference type="Pfam" id="PF13516">
    <property type="entry name" value="LRR_6"/>
    <property type="match status" value="5"/>
</dbReference>
<keyword evidence="6" id="KW-0067">ATP-binding</keyword>
<evidence type="ECO:0000313" key="9">
    <source>
        <dbReference type="Proteomes" id="UP000823561"/>
    </source>
</evidence>
<gene>
    <name evidence="8" type="ORF">AALO_G00078330</name>
</gene>
<dbReference type="EMBL" id="JADWDJ010000006">
    <property type="protein sequence ID" value="KAG5279489.1"/>
    <property type="molecule type" value="Genomic_DNA"/>
</dbReference>
<keyword evidence="9" id="KW-1185">Reference proteome</keyword>
<dbReference type="PANTHER" id="PTHR45690:SF19">
    <property type="entry name" value="NACHT, LRR AND PYD DOMAINS-CONTAINING PROTEIN 3"/>
    <property type="match status" value="1"/>
</dbReference>
<name>A0AAV6GYK5_9TELE</name>
<dbReference type="AlphaFoldDB" id="A0AAV6GYK5"/>
<dbReference type="InterPro" id="IPR027417">
    <property type="entry name" value="P-loop_NTPase"/>
</dbReference>
<evidence type="ECO:0000256" key="6">
    <source>
        <dbReference type="ARBA" id="ARBA00022840"/>
    </source>
</evidence>
<evidence type="ECO:0000313" key="8">
    <source>
        <dbReference type="EMBL" id="KAG5279489.1"/>
    </source>
</evidence>